<evidence type="ECO:0000313" key="7">
    <source>
        <dbReference type="EMBL" id="KAK7244031.1"/>
    </source>
</evidence>
<dbReference type="InterPro" id="IPR036259">
    <property type="entry name" value="MFS_trans_sf"/>
</dbReference>
<keyword evidence="4 6" id="KW-0472">Membrane</keyword>
<proteinExistence type="predicted"/>
<evidence type="ECO:0000256" key="3">
    <source>
        <dbReference type="ARBA" id="ARBA00022989"/>
    </source>
</evidence>
<dbReference type="GO" id="GO:0022857">
    <property type="term" value="F:transmembrane transporter activity"/>
    <property type="evidence" value="ECO:0007669"/>
    <property type="project" value="InterPro"/>
</dbReference>
<comment type="subcellular location">
    <subcellularLocation>
        <location evidence="1">Membrane</location>
    </subcellularLocation>
</comment>
<dbReference type="AlphaFoldDB" id="A0AAN9E1X1"/>
<dbReference type="Pfam" id="PF00083">
    <property type="entry name" value="Sugar_tr"/>
    <property type="match status" value="1"/>
</dbReference>
<organism evidence="7 8">
    <name type="scientific">Crotalaria pallida</name>
    <name type="common">Smooth rattlebox</name>
    <name type="synonym">Crotalaria striata</name>
    <dbReference type="NCBI Taxonomy" id="3830"/>
    <lineage>
        <taxon>Eukaryota</taxon>
        <taxon>Viridiplantae</taxon>
        <taxon>Streptophyta</taxon>
        <taxon>Embryophyta</taxon>
        <taxon>Tracheophyta</taxon>
        <taxon>Spermatophyta</taxon>
        <taxon>Magnoliopsida</taxon>
        <taxon>eudicotyledons</taxon>
        <taxon>Gunneridae</taxon>
        <taxon>Pentapetalae</taxon>
        <taxon>rosids</taxon>
        <taxon>fabids</taxon>
        <taxon>Fabales</taxon>
        <taxon>Fabaceae</taxon>
        <taxon>Papilionoideae</taxon>
        <taxon>50 kb inversion clade</taxon>
        <taxon>genistoids sensu lato</taxon>
        <taxon>core genistoids</taxon>
        <taxon>Crotalarieae</taxon>
        <taxon>Crotalaria</taxon>
    </lineage>
</organism>
<evidence type="ECO:0000313" key="8">
    <source>
        <dbReference type="Proteomes" id="UP001372338"/>
    </source>
</evidence>
<dbReference type="Proteomes" id="UP001372338">
    <property type="component" value="Unassembled WGS sequence"/>
</dbReference>
<keyword evidence="2 6" id="KW-0812">Transmembrane</keyword>
<evidence type="ECO:0000256" key="5">
    <source>
        <dbReference type="SAM" id="MobiDB-lite"/>
    </source>
</evidence>
<evidence type="ECO:0000256" key="2">
    <source>
        <dbReference type="ARBA" id="ARBA00022692"/>
    </source>
</evidence>
<keyword evidence="8" id="KW-1185">Reference proteome</keyword>
<dbReference type="InterPro" id="IPR005828">
    <property type="entry name" value="MFS_sugar_transport-like"/>
</dbReference>
<keyword evidence="3 6" id="KW-1133">Transmembrane helix</keyword>
<accession>A0AAN9E1X1</accession>
<reference evidence="7 8" key="1">
    <citation type="submission" date="2024-01" db="EMBL/GenBank/DDBJ databases">
        <title>The genomes of 5 underutilized Papilionoideae crops provide insights into root nodulation and disease resistanc.</title>
        <authorList>
            <person name="Yuan L."/>
        </authorList>
    </citation>
    <scope>NUCLEOTIDE SEQUENCE [LARGE SCALE GENOMIC DNA]</scope>
    <source>
        <strain evidence="7">ZHUSHIDOU_FW_LH</strain>
        <tissue evidence="7">Leaf</tissue>
    </source>
</reference>
<feature type="transmembrane region" description="Helical" evidence="6">
    <location>
        <begin position="82"/>
        <end position="101"/>
    </location>
</feature>
<evidence type="ECO:0000256" key="1">
    <source>
        <dbReference type="ARBA" id="ARBA00004370"/>
    </source>
</evidence>
<evidence type="ECO:0008006" key="9">
    <source>
        <dbReference type="Google" id="ProtNLM"/>
    </source>
</evidence>
<evidence type="ECO:0000256" key="4">
    <source>
        <dbReference type="ARBA" id="ARBA00023136"/>
    </source>
</evidence>
<protein>
    <recommendedName>
        <fullName evidence="9">Major facilitator superfamily (MFS) profile domain-containing protein</fullName>
    </recommendedName>
</protein>
<dbReference type="SUPFAM" id="SSF103473">
    <property type="entry name" value="MFS general substrate transporter"/>
    <property type="match status" value="1"/>
</dbReference>
<gene>
    <name evidence="7" type="ORF">RIF29_38849</name>
</gene>
<name>A0AAN9E1X1_CROPI</name>
<dbReference type="SUPFAM" id="SSF53756">
    <property type="entry name" value="UDP-Glycosyltransferase/glycogen phosphorylase"/>
    <property type="match status" value="1"/>
</dbReference>
<sequence length="160" mass="17649">MITWPVHDEQFYNEKLITEVRGIGVEVGAEEWTLIGYVERKKFRSTCHGISAAAGKSGAIIGAFVVQSYIDNAANKTNRTKNAIMALVVVILLGFICTFLVPETRGRSLEEISGEDKELHNVTIEDKANEPKNDANEKTNDAKEGAEKTSVDKSHEDLIV</sequence>
<dbReference type="EMBL" id="JAYWIO010000008">
    <property type="protein sequence ID" value="KAK7244031.1"/>
    <property type="molecule type" value="Genomic_DNA"/>
</dbReference>
<comment type="caution">
    <text evidence="7">The sequence shown here is derived from an EMBL/GenBank/DDBJ whole genome shotgun (WGS) entry which is preliminary data.</text>
</comment>
<dbReference type="GO" id="GO:0016020">
    <property type="term" value="C:membrane"/>
    <property type="evidence" value="ECO:0007669"/>
    <property type="project" value="UniProtKB-SubCell"/>
</dbReference>
<dbReference type="Gene3D" id="1.20.1250.20">
    <property type="entry name" value="MFS general substrate transporter like domains"/>
    <property type="match status" value="1"/>
</dbReference>
<feature type="region of interest" description="Disordered" evidence="5">
    <location>
        <begin position="115"/>
        <end position="160"/>
    </location>
</feature>
<evidence type="ECO:0000256" key="6">
    <source>
        <dbReference type="SAM" id="Phobius"/>
    </source>
</evidence>